<evidence type="ECO:0000256" key="7">
    <source>
        <dbReference type="ARBA" id="ARBA00022801"/>
    </source>
</evidence>
<dbReference type="NCBIfam" id="TIGR01488">
    <property type="entry name" value="HAD-SF-IB"/>
    <property type="match status" value="1"/>
</dbReference>
<feature type="repeat" description="Solcar" evidence="10">
    <location>
        <begin position="252"/>
        <end position="338"/>
    </location>
</feature>
<evidence type="ECO:0000313" key="12">
    <source>
        <dbReference type="EMBL" id="TXG61535.1"/>
    </source>
</evidence>
<keyword evidence="4 10" id="KW-0812">Transmembrane</keyword>
<dbReference type="InterPro" id="IPR036412">
    <property type="entry name" value="HAD-like_sf"/>
</dbReference>
<evidence type="ECO:0000256" key="8">
    <source>
        <dbReference type="ARBA" id="ARBA00022842"/>
    </source>
</evidence>
<keyword evidence="6" id="KW-0677">Repeat</keyword>
<feature type="repeat" description="Solcar" evidence="10">
    <location>
        <begin position="474"/>
        <end position="564"/>
    </location>
</feature>
<organism evidence="12 13">
    <name type="scientific">Acer yangbiense</name>
    <dbReference type="NCBI Taxonomy" id="1000413"/>
    <lineage>
        <taxon>Eukaryota</taxon>
        <taxon>Viridiplantae</taxon>
        <taxon>Streptophyta</taxon>
        <taxon>Embryophyta</taxon>
        <taxon>Tracheophyta</taxon>
        <taxon>Spermatophyta</taxon>
        <taxon>Magnoliopsida</taxon>
        <taxon>eudicotyledons</taxon>
        <taxon>Gunneridae</taxon>
        <taxon>Pentapetalae</taxon>
        <taxon>rosids</taxon>
        <taxon>malvids</taxon>
        <taxon>Sapindales</taxon>
        <taxon>Sapindaceae</taxon>
        <taxon>Hippocastanoideae</taxon>
        <taxon>Acereae</taxon>
        <taxon>Acer</taxon>
    </lineage>
</organism>
<comment type="similarity">
    <text evidence="11">Belongs to the mitochondrial carrier (TC 2.A.29) family.</text>
</comment>
<dbReference type="PANTHER" id="PTHR20889:SF19">
    <property type="entry name" value="THIAMINE PHOSPHATE PHOSPHATASE-LIKE PROTEIN"/>
    <property type="match status" value="1"/>
</dbReference>
<dbReference type="SUPFAM" id="SSF103506">
    <property type="entry name" value="Mitochondrial carrier"/>
    <property type="match status" value="1"/>
</dbReference>
<dbReference type="GO" id="GO:0016020">
    <property type="term" value="C:membrane"/>
    <property type="evidence" value="ECO:0007669"/>
    <property type="project" value="UniProtKB-SubCell"/>
</dbReference>
<protein>
    <submittedName>
        <fullName evidence="12">Uncharacterized protein</fullName>
    </submittedName>
</protein>
<dbReference type="InterPro" id="IPR023214">
    <property type="entry name" value="HAD_sf"/>
</dbReference>
<dbReference type="OrthoDB" id="270584at2759"/>
<keyword evidence="3 11" id="KW-0813">Transport</keyword>
<evidence type="ECO:0000256" key="2">
    <source>
        <dbReference type="ARBA" id="ARBA00004141"/>
    </source>
</evidence>
<dbReference type="Pfam" id="PF06888">
    <property type="entry name" value="Put_Phosphatase"/>
    <property type="match status" value="1"/>
</dbReference>
<dbReference type="EMBL" id="VAHF01000005">
    <property type="protein sequence ID" value="TXG61535.1"/>
    <property type="molecule type" value="Genomic_DNA"/>
</dbReference>
<comment type="caution">
    <text evidence="12">The sequence shown here is derived from an EMBL/GenBank/DDBJ whole genome shotgun (WGS) entry which is preliminary data.</text>
</comment>
<comment type="cofactor">
    <cofactor evidence="1">
        <name>Mg(2+)</name>
        <dbReference type="ChEBI" id="CHEBI:18420"/>
    </cofactor>
</comment>
<evidence type="ECO:0000256" key="1">
    <source>
        <dbReference type="ARBA" id="ARBA00001946"/>
    </source>
</evidence>
<dbReference type="InterPro" id="IPR018108">
    <property type="entry name" value="MCP_transmembrane"/>
</dbReference>
<evidence type="ECO:0000256" key="4">
    <source>
        <dbReference type="ARBA" id="ARBA00022692"/>
    </source>
</evidence>
<keyword evidence="13" id="KW-1185">Reference proteome</keyword>
<dbReference type="GO" id="GO:0016791">
    <property type="term" value="F:phosphatase activity"/>
    <property type="evidence" value="ECO:0007669"/>
    <property type="project" value="InterPro"/>
</dbReference>
<accession>A0A5C7HXI9</accession>
<feature type="repeat" description="Solcar" evidence="10">
    <location>
        <begin position="348"/>
        <end position="467"/>
    </location>
</feature>
<proteinExistence type="inferred from homology"/>
<sequence>MMSDLVVVFDFDRTMIEGDSDDWVVTQMGLTQLFNQLRRTLPWNSLMDRMMEELHSLDKTVEDIANCMRLTPFDSHMIEAIKSAHSLGCDLKIISDANQFFIETILEHHGLLGCFSEIYTNPTFIDENGRLRILPYHNSALAHHGCNLCPSNLCKGVVVNDIRTSALGHGKKRFIYLGDGRGDICPMLKLVDGDYVMPRKNYPLWDRICSKPTLIKAEVHEWSNAEELEKKREERETSGNGKFLDGIIEAMPVFAKELVAGGVAGGVAKSAVAPLERVKILFQTRRGEFQSMGLLGSINKIAKTEGVLGFYRGNGASVARIVPYAALHYMAYEQYRRWIILSYPDVGRGPVLDLVAGSFAGGTAVLFTYPLDLVRTKLAYQVNTNVKRFFNFLTAPNALPVVVDSSKMNLQGLVRSEQVYKGIVDCFSKTYKESGLRGLYRGVAPSLYGIFPYAGLKFYFYEEMKLHVPEEDKKNIMVKLVCGSVAGLMGQTFTYPLDVVRRQMQVERLATSNSAELKGTMESLVMIAQKQGWKQLFSGLSINYLKVVPSVAIGFTIYDVMKLFLRVPSRDDAVIEVVTNKRNS</sequence>
<dbReference type="InterPro" id="IPR006384">
    <property type="entry name" value="HAD_hydro_PyrdxlP_Pase-like"/>
</dbReference>
<gene>
    <name evidence="12" type="ORF">EZV62_012898</name>
</gene>
<dbReference type="Pfam" id="PF00153">
    <property type="entry name" value="Mito_carr"/>
    <property type="match status" value="3"/>
</dbReference>
<dbReference type="PROSITE" id="PS50920">
    <property type="entry name" value="SOLCAR"/>
    <property type="match status" value="3"/>
</dbReference>
<dbReference type="AlphaFoldDB" id="A0A5C7HXI9"/>
<evidence type="ECO:0000256" key="9">
    <source>
        <dbReference type="ARBA" id="ARBA00023136"/>
    </source>
</evidence>
<evidence type="ECO:0000256" key="3">
    <source>
        <dbReference type="ARBA" id="ARBA00022448"/>
    </source>
</evidence>
<evidence type="ECO:0000256" key="10">
    <source>
        <dbReference type="PROSITE-ProRule" id="PRU00282"/>
    </source>
</evidence>
<dbReference type="InterPro" id="IPR023395">
    <property type="entry name" value="MCP_dom_sf"/>
</dbReference>
<keyword evidence="9 10" id="KW-0472">Membrane</keyword>
<evidence type="ECO:0000256" key="5">
    <source>
        <dbReference type="ARBA" id="ARBA00022723"/>
    </source>
</evidence>
<dbReference type="PRINTS" id="PR00926">
    <property type="entry name" value="MITOCARRIER"/>
</dbReference>
<dbReference type="Proteomes" id="UP000323000">
    <property type="component" value="Chromosome 5"/>
</dbReference>
<evidence type="ECO:0000256" key="11">
    <source>
        <dbReference type="RuleBase" id="RU000488"/>
    </source>
</evidence>
<dbReference type="PANTHER" id="PTHR20889">
    <property type="entry name" value="PHOSPHATASE, ORPHAN 1, 2"/>
    <property type="match status" value="1"/>
</dbReference>
<dbReference type="Gene3D" id="3.40.50.1000">
    <property type="entry name" value="HAD superfamily/HAD-like"/>
    <property type="match status" value="1"/>
</dbReference>
<dbReference type="SUPFAM" id="SSF56784">
    <property type="entry name" value="HAD-like"/>
    <property type="match status" value="1"/>
</dbReference>
<dbReference type="InterPro" id="IPR002067">
    <property type="entry name" value="MCP"/>
</dbReference>
<evidence type="ECO:0000256" key="6">
    <source>
        <dbReference type="ARBA" id="ARBA00022737"/>
    </source>
</evidence>
<reference evidence="13" key="1">
    <citation type="journal article" date="2019" name="Gigascience">
        <title>De novo genome assembly of the endangered Acer yangbiense, a plant species with extremely small populations endemic to Yunnan Province, China.</title>
        <authorList>
            <person name="Yang J."/>
            <person name="Wariss H.M."/>
            <person name="Tao L."/>
            <person name="Zhang R."/>
            <person name="Yun Q."/>
            <person name="Hollingsworth P."/>
            <person name="Dao Z."/>
            <person name="Luo G."/>
            <person name="Guo H."/>
            <person name="Ma Y."/>
            <person name="Sun W."/>
        </authorList>
    </citation>
    <scope>NUCLEOTIDE SEQUENCE [LARGE SCALE GENOMIC DNA]</scope>
    <source>
        <strain evidence="13">cv. Malutang</strain>
    </source>
</reference>
<keyword evidence="7" id="KW-0378">Hydrolase</keyword>
<dbReference type="GO" id="GO:0055085">
    <property type="term" value="P:transmembrane transport"/>
    <property type="evidence" value="ECO:0007669"/>
    <property type="project" value="InterPro"/>
</dbReference>
<keyword evidence="8" id="KW-0460">Magnesium</keyword>
<dbReference type="InterPro" id="IPR016965">
    <property type="entry name" value="Pase_PHOSPHO-typ"/>
</dbReference>
<dbReference type="NCBIfam" id="TIGR01489">
    <property type="entry name" value="DKMTPPase-SF"/>
    <property type="match status" value="1"/>
</dbReference>
<keyword evidence="5" id="KW-0479">Metal-binding</keyword>
<comment type="subcellular location">
    <subcellularLocation>
        <location evidence="2">Membrane</location>
        <topology evidence="2">Multi-pass membrane protein</topology>
    </subcellularLocation>
</comment>
<evidence type="ECO:0000313" key="13">
    <source>
        <dbReference type="Proteomes" id="UP000323000"/>
    </source>
</evidence>
<dbReference type="GO" id="GO:0046872">
    <property type="term" value="F:metal ion binding"/>
    <property type="evidence" value="ECO:0007669"/>
    <property type="project" value="UniProtKB-KW"/>
</dbReference>
<dbReference type="Gene3D" id="1.50.40.10">
    <property type="entry name" value="Mitochondrial carrier domain"/>
    <property type="match status" value="1"/>
</dbReference>
<name>A0A5C7HXI9_9ROSI</name>